<protein>
    <recommendedName>
        <fullName evidence="6">Dioxygenase</fullName>
        <ecNumber evidence="6">1.13.11.-</ecNumber>
    </recommendedName>
</protein>
<proteinExistence type="inferred from homology"/>
<evidence type="ECO:0000256" key="4">
    <source>
        <dbReference type="ARBA" id="ARBA00023004"/>
    </source>
</evidence>
<keyword evidence="4 5" id="KW-0408">Iron</keyword>
<accession>A0A844XEI2</accession>
<dbReference type="RefSeq" id="WP_160486537.1">
    <property type="nucleotide sequence ID" value="NZ_WUBR01000003.1"/>
</dbReference>
<dbReference type="InterPro" id="IPR004294">
    <property type="entry name" value="Carotenoid_Oase"/>
</dbReference>
<evidence type="ECO:0000313" key="8">
    <source>
        <dbReference type="Proteomes" id="UP000461409"/>
    </source>
</evidence>
<sequence>MAQFPDTPSFTGFNKPSRIEADIADLQHEGEIPAELDGAFFRVQPDPQFPPRMQDDISFNGDGMITRFHFHDGQCDFRQRWAQTDKWKLENAAGKALFGAYRNPLTDDESVKGKVRGTANTNAFLYGGKLWALKEDSPALVMDPATMETQGYETFDGKMTGETFTAHPKVDPETGNMVAIGYAASGLHTDDVTYYEINPDGELVREEWFKVPYYCMMHDFAITPDYLVLHIVPSTGSWDQLEQGKPAFMFDTTREVYLGIIPRRDGLRNEDIRWFKRDNCFASHVMNAWQDGTKIHFVTPESKNNFFPFFPDMHGAEFNPAEAMTKLTQWTVDMASNGEDFDSVEVLTDTVSEFPRIDERFIGQQNRYTWGLEMDMSRPMDGEARSAGGAPMNCLFLRDMETGAEQHWWAGPSSTLQEPCFIPRSADAPEGDGWVVQVCNRITEHRSDLLVFDALDIEKGPIATVHLPFRLRFGLHGNFARSEDVGLVKEKEAV</sequence>
<feature type="binding site" evidence="5">
    <location>
        <position position="218"/>
    </location>
    <ligand>
        <name>Fe cation</name>
        <dbReference type="ChEBI" id="CHEBI:24875"/>
        <note>catalytic</note>
    </ligand>
</feature>
<dbReference type="Pfam" id="PF03055">
    <property type="entry name" value="RPE65"/>
    <property type="match status" value="1"/>
</dbReference>
<evidence type="ECO:0000256" key="3">
    <source>
        <dbReference type="ARBA" id="ARBA00023002"/>
    </source>
</evidence>
<dbReference type="GO" id="GO:0016121">
    <property type="term" value="P:carotene catabolic process"/>
    <property type="evidence" value="ECO:0007669"/>
    <property type="project" value="TreeGrafter"/>
</dbReference>
<evidence type="ECO:0000313" key="7">
    <source>
        <dbReference type="EMBL" id="MWV28887.1"/>
    </source>
</evidence>
<evidence type="ECO:0000256" key="6">
    <source>
        <dbReference type="RuleBase" id="RU364048"/>
    </source>
</evidence>
<keyword evidence="3 6" id="KW-0560">Oxidoreductase</keyword>
<comment type="caution">
    <text evidence="7">The sequence shown here is derived from an EMBL/GenBank/DDBJ whole genome shotgun (WGS) entry which is preliminary data.</text>
</comment>
<name>A0A844XEI2_9SPHN</name>
<feature type="binding site" evidence="5">
    <location>
        <position position="284"/>
    </location>
    <ligand>
        <name>Fe cation</name>
        <dbReference type="ChEBI" id="CHEBI:24875"/>
        <note>catalytic</note>
    </ligand>
</feature>
<dbReference type="GO" id="GO:0010436">
    <property type="term" value="F:carotenoid dioxygenase activity"/>
    <property type="evidence" value="ECO:0007669"/>
    <property type="project" value="TreeGrafter"/>
</dbReference>
<dbReference type="GO" id="GO:0046872">
    <property type="term" value="F:metal ion binding"/>
    <property type="evidence" value="ECO:0007669"/>
    <property type="project" value="UniProtKB-KW"/>
</dbReference>
<organism evidence="7 8">
    <name type="scientific">Aurantiacibacter rhizosphaerae</name>
    <dbReference type="NCBI Taxonomy" id="2691582"/>
    <lineage>
        <taxon>Bacteria</taxon>
        <taxon>Pseudomonadati</taxon>
        <taxon>Pseudomonadota</taxon>
        <taxon>Alphaproteobacteria</taxon>
        <taxon>Sphingomonadales</taxon>
        <taxon>Erythrobacteraceae</taxon>
        <taxon>Aurantiacibacter</taxon>
    </lineage>
</organism>
<reference evidence="7 8" key="2">
    <citation type="submission" date="2020-02" db="EMBL/GenBank/DDBJ databases">
        <title>Erythrobacter dongmakensis sp. nov., isolated from a tidal mudflat.</title>
        <authorList>
            <person name="Kim I.S."/>
        </authorList>
    </citation>
    <scope>NUCLEOTIDE SEQUENCE [LARGE SCALE GENOMIC DNA]</scope>
    <source>
        <strain evidence="7 8">GH3-10</strain>
    </source>
</reference>
<feature type="binding site" evidence="5">
    <location>
        <position position="476"/>
    </location>
    <ligand>
        <name>Fe cation</name>
        <dbReference type="ChEBI" id="CHEBI:24875"/>
        <note>catalytic</note>
    </ligand>
</feature>
<dbReference type="EC" id="1.13.11.-" evidence="6"/>
<reference evidence="7 8" key="1">
    <citation type="submission" date="2019-12" db="EMBL/GenBank/DDBJ databases">
        <authorList>
            <person name="Lee S.D."/>
        </authorList>
    </citation>
    <scope>NUCLEOTIDE SEQUENCE [LARGE SCALE GENOMIC DNA]</scope>
    <source>
        <strain evidence="7 8">GH3-10</strain>
    </source>
</reference>
<dbReference type="EMBL" id="WUBR01000003">
    <property type="protein sequence ID" value="MWV28887.1"/>
    <property type="molecule type" value="Genomic_DNA"/>
</dbReference>
<keyword evidence="2 5" id="KW-0479">Metal-binding</keyword>
<keyword evidence="8" id="KW-1185">Reference proteome</keyword>
<dbReference type="PANTHER" id="PTHR10543">
    <property type="entry name" value="BETA-CAROTENE DIOXYGENASE"/>
    <property type="match status" value="1"/>
</dbReference>
<gene>
    <name evidence="7" type="ORF">GRF63_13320</name>
</gene>
<evidence type="ECO:0000256" key="2">
    <source>
        <dbReference type="ARBA" id="ARBA00022723"/>
    </source>
</evidence>
<evidence type="ECO:0000256" key="5">
    <source>
        <dbReference type="PIRSR" id="PIRSR604294-1"/>
    </source>
</evidence>
<keyword evidence="6 7" id="KW-0223">Dioxygenase</keyword>
<dbReference type="AlphaFoldDB" id="A0A844XEI2"/>
<comment type="similarity">
    <text evidence="1 6">Belongs to the carotenoid oxygenase family.</text>
</comment>
<dbReference type="Proteomes" id="UP000461409">
    <property type="component" value="Unassembled WGS sequence"/>
</dbReference>
<dbReference type="PANTHER" id="PTHR10543:SF89">
    <property type="entry name" value="CAROTENOID 9,10(9',10')-CLEAVAGE DIOXYGENASE 1"/>
    <property type="match status" value="1"/>
</dbReference>
<feature type="binding site" evidence="5">
    <location>
        <position position="167"/>
    </location>
    <ligand>
        <name>Fe cation</name>
        <dbReference type="ChEBI" id="CHEBI:24875"/>
        <note>catalytic</note>
    </ligand>
</feature>
<comment type="cofactor">
    <cofactor evidence="5 6">
        <name>Fe(2+)</name>
        <dbReference type="ChEBI" id="CHEBI:29033"/>
    </cofactor>
    <text evidence="5 6">Binds 1 Fe(2+) ion per subunit.</text>
</comment>
<evidence type="ECO:0000256" key="1">
    <source>
        <dbReference type="ARBA" id="ARBA00006787"/>
    </source>
</evidence>